<dbReference type="InterPro" id="IPR024913">
    <property type="entry name" value="tRNA_Ile2__agm2C_synt"/>
</dbReference>
<evidence type="ECO:0000256" key="1">
    <source>
        <dbReference type="ARBA" id="ARBA00022490"/>
    </source>
</evidence>
<dbReference type="EMBL" id="CP001338">
    <property type="protein sequence ID" value="ACL15426.1"/>
    <property type="molecule type" value="Genomic_DNA"/>
</dbReference>
<accession>B8GI75</accession>
<gene>
    <name evidence="6" type="primary">tiaS</name>
    <name evidence="10" type="ordered locus">Mpal_0030</name>
</gene>
<evidence type="ECO:0000259" key="8">
    <source>
        <dbReference type="Pfam" id="PF22641"/>
    </source>
</evidence>
<evidence type="ECO:0000256" key="6">
    <source>
        <dbReference type="HAMAP-Rule" id="MF_01892"/>
    </source>
</evidence>
<dbReference type="Pfam" id="PF22641">
    <property type="entry name" value="TiaS_TCKD"/>
    <property type="match status" value="1"/>
</dbReference>
<organism evidence="10 11">
    <name type="scientific">Methanosphaerula palustris (strain ATCC BAA-1556 / DSM 19958 / E1-9c)</name>
    <dbReference type="NCBI Taxonomy" id="521011"/>
    <lineage>
        <taxon>Archaea</taxon>
        <taxon>Methanobacteriati</taxon>
        <taxon>Methanobacteriota</taxon>
        <taxon>Stenosarchaea group</taxon>
        <taxon>Methanomicrobia</taxon>
        <taxon>Methanomicrobiales</taxon>
        <taxon>Methanoregulaceae</taxon>
        <taxon>Methanosphaerula</taxon>
    </lineage>
</organism>
<evidence type="ECO:0000256" key="4">
    <source>
        <dbReference type="ARBA" id="ARBA00022741"/>
    </source>
</evidence>
<evidence type="ECO:0000313" key="10">
    <source>
        <dbReference type="EMBL" id="ACL15426.1"/>
    </source>
</evidence>
<keyword evidence="2 6" id="KW-0436">Ligase</keyword>
<dbReference type="PANTHER" id="PTHR40705:SF1">
    <property type="entry name" value="TRNA(ILE2) 2-AGMATINYLCYTIDINE SYNTHETASE TIAS"/>
    <property type="match status" value="1"/>
</dbReference>
<dbReference type="HOGENOM" id="CLU_675459_0_0_2"/>
<dbReference type="Pfam" id="PF23783">
    <property type="entry name" value="Zn_ribbon_TiaS"/>
    <property type="match status" value="1"/>
</dbReference>
<proteinExistence type="inferred from homology"/>
<evidence type="ECO:0000313" key="11">
    <source>
        <dbReference type="Proteomes" id="UP000002457"/>
    </source>
</evidence>
<dbReference type="RefSeq" id="WP_012616745.1">
    <property type="nucleotide sequence ID" value="NC_011832.1"/>
</dbReference>
<name>B8GI75_METPE</name>
<dbReference type="Gene3D" id="2.40.50.1010">
    <property type="match status" value="1"/>
</dbReference>
<dbReference type="AlphaFoldDB" id="B8GI75"/>
<evidence type="ECO:0000256" key="5">
    <source>
        <dbReference type="ARBA" id="ARBA00022840"/>
    </source>
</evidence>
<dbReference type="GO" id="GO:0002101">
    <property type="term" value="P:tRNA wobble cytosine modification"/>
    <property type="evidence" value="ECO:0007669"/>
    <property type="project" value="UniProtKB-UniRule"/>
</dbReference>
<comment type="function">
    <text evidence="6">ATP-dependent agmatine transferase that catalyzes the formation of 2-agmatinylcytidine (agm2C) at the wobble position (C34) of tRNA(Ile2), converting the codon specificity from AUG to AUA.</text>
</comment>
<keyword evidence="5 6" id="KW-0067">ATP-binding</keyword>
<dbReference type="eggNOG" id="arCOG01115">
    <property type="taxonomic scope" value="Archaea"/>
</dbReference>
<evidence type="ECO:0000256" key="3">
    <source>
        <dbReference type="ARBA" id="ARBA00022694"/>
    </source>
</evidence>
<comment type="similarity">
    <text evidence="6">Belongs to the TiaS family.</text>
</comment>
<dbReference type="InterPro" id="IPR013696">
    <property type="entry name" value="TiaS_FLD"/>
</dbReference>
<keyword evidence="3 6" id="KW-0819">tRNA processing</keyword>
<dbReference type="GO" id="GO:0005737">
    <property type="term" value="C:cytoplasm"/>
    <property type="evidence" value="ECO:0007669"/>
    <property type="project" value="UniProtKB-SubCell"/>
</dbReference>
<reference evidence="10 11" key="1">
    <citation type="journal article" date="2015" name="Genome Announc.">
        <title>Complete Genome Sequence of Methanosphaerula palustris E1-9CT, a Hydrogenotrophic Methanogen Isolated from a Minerotrophic Fen Peatland.</title>
        <authorList>
            <person name="Cadillo-Quiroz H."/>
            <person name="Browne P."/>
            <person name="Kyrpides N."/>
            <person name="Woyke T."/>
            <person name="Goodwin L."/>
            <person name="Detter C."/>
            <person name="Yavitt J.B."/>
            <person name="Zinder S.H."/>
        </authorList>
    </citation>
    <scope>NUCLEOTIDE SEQUENCE [LARGE SCALE GENOMIC DNA]</scope>
    <source>
        <strain evidence="11">ATCC BAA-1556 / DSM 19958 / E1-9c</strain>
    </source>
</reference>
<dbReference type="OrthoDB" id="39189at2157"/>
<keyword evidence="11" id="KW-1185">Reference proteome</keyword>
<feature type="domain" description="TiaS C-terminal zinc ribbon" evidence="9">
    <location>
        <begin position="342"/>
        <end position="382"/>
    </location>
</feature>
<dbReference type="Gene3D" id="3.30.70.2200">
    <property type="match status" value="1"/>
</dbReference>
<dbReference type="GeneID" id="7270142"/>
<comment type="subcellular location">
    <subcellularLocation>
        <location evidence="6">Cytoplasm</location>
    </subcellularLocation>
</comment>
<dbReference type="GO" id="GO:0005524">
    <property type="term" value="F:ATP binding"/>
    <property type="evidence" value="ECO:0007669"/>
    <property type="project" value="UniProtKB-KW"/>
</dbReference>
<dbReference type="STRING" id="521011.Mpal_0030"/>
<dbReference type="Gene3D" id="3.90.600.20">
    <property type="match status" value="1"/>
</dbReference>
<dbReference type="InterPro" id="IPR053870">
    <property type="entry name" value="TiaS-like_TCKD"/>
</dbReference>
<feature type="domain" description="TiaS-like TCKD" evidence="8">
    <location>
        <begin position="2"/>
        <end position="59"/>
    </location>
</feature>
<dbReference type="PANTHER" id="PTHR40705">
    <property type="entry name" value="TRNA(ILE2) 2-AGMATINYLCYTIDINE SYNTHETASE TIAS"/>
    <property type="match status" value="1"/>
</dbReference>
<protein>
    <recommendedName>
        <fullName evidence="6">tRNA(Ile2) 2-agmatinylcytidine synthetase TiaS</fullName>
        <shortName evidence="6">tRNA(Ile2)-agm2C synthetase</shortName>
        <ecNumber evidence="6">6.3.4.22</ecNumber>
    </recommendedName>
    <alternativeName>
        <fullName evidence="6">tRNA(Ile2) agmatidine synthetase</fullName>
    </alternativeName>
</protein>
<feature type="domain" description="TiaS FLD" evidence="7">
    <location>
        <begin position="133"/>
        <end position="244"/>
    </location>
</feature>
<dbReference type="EC" id="6.3.4.22" evidence="6"/>
<evidence type="ECO:0000256" key="2">
    <source>
        <dbReference type="ARBA" id="ARBA00022598"/>
    </source>
</evidence>
<keyword evidence="4 6" id="KW-0547">Nucleotide-binding</keyword>
<dbReference type="KEGG" id="mpl:Mpal_0030"/>
<keyword evidence="1 6" id="KW-0963">Cytoplasm</keyword>
<sequence>MIIGIDDTDSREGMCTTYLGAVLISRLKKAGFTVREVRLIRLNPNVKFKTRGNAAIAIEADGDLEEGFALACAAVEELAEFDGVETNPGVAVVAERPDPAFYHQALQDFCTIAEAEAVLETWGARYRGYKNRRGLIGAAAAIASDLPDSTAELLAYRDPSCWGTHRQIDEESFFTAEAATFPQTWDTVDTVNSTVVCVPHTPDPVLFGIRGVSPAWVTLARSYLETELPALEQIYRTNQGTDAHLVEGVIGRLLDGRSYRLDGTVTAVPVTGQGGHVTLLLEGEDGATLPAMAYEPTKGFRDIIRALIPGDQVAVTGSYKGGSLNLEKLQVRTMADAVTRRPPLCAACTRRMTSAGRGQGYKCRHCGEKSAEPEVKMQQRTLACRWYEVPSVARRHLAKPLCRGTGPAPDPCPEQ</sequence>
<comment type="catalytic activity">
    <reaction evidence="6">
        <text>cytidine(34) in tRNA(Ile2) + agmatine + ATP + H2O = 2-agmatinylcytidine(34) in tRNA(Ile2) + AMP + 2 phosphate + 2 H(+)</text>
        <dbReference type="Rhea" id="RHEA:43608"/>
        <dbReference type="Rhea" id="RHEA-COMP:10625"/>
        <dbReference type="Rhea" id="RHEA-COMP:10626"/>
        <dbReference type="ChEBI" id="CHEBI:15377"/>
        <dbReference type="ChEBI" id="CHEBI:15378"/>
        <dbReference type="ChEBI" id="CHEBI:30616"/>
        <dbReference type="ChEBI" id="CHEBI:43474"/>
        <dbReference type="ChEBI" id="CHEBI:58145"/>
        <dbReference type="ChEBI" id="CHEBI:82748"/>
        <dbReference type="ChEBI" id="CHEBI:83545"/>
        <dbReference type="ChEBI" id="CHEBI:456215"/>
        <dbReference type="EC" id="6.3.4.22"/>
    </reaction>
</comment>
<dbReference type="InterPro" id="IPR055394">
    <property type="entry name" value="Zn_ribbon_TiaS"/>
</dbReference>
<dbReference type="GO" id="GO:0016879">
    <property type="term" value="F:ligase activity, forming carbon-nitrogen bonds"/>
    <property type="evidence" value="ECO:0007669"/>
    <property type="project" value="UniProtKB-UniRule"/>
</dbReference>
<dbReference type="HAMAP" id="MF_01892">
    <property type="entry name" value="tRNA_Ile2_agm2C_synt"/>
    <property type="match status" value="1"/>
</dbReference>
<dbReference type="Pfam" id="PF08489">
    <property type="entry name" value="TiaS_FLD"/>
    <property type="match status" value="1"/>
</dbReference>
<evidence type="ECO:0000259" key="9">
    <source>
        <dbReference type="Pfam" id="PF23783"/>
    </source>
</evidence>
<evidence type="ECO:0000259" key="7">
    <source>
        <dbReference type="Pfam" id="PF08489"/>
    </source>
</evidence>
<dbReference type="Proteomes" id="UP000002457">
    <property type="component" value="Chromosome"/>
</dbReference>
<dbReference type="CDD" id="cd04482">
    <property type="entry name" value="RPA2_OBF_like"/>
    <property type="match status" value="1"/>
</dbReference>